<evidence type="ECO:0000313" key="1">
    <source>
        <dbReference type="EMBL" id="KAK7503774.1"/>
    </source>
</evidence>
<sequence length="87" mass="9385">MTTQVLSRGLRWIDPVTTQVTHYHNLSHLTATVNGFPAARVVKLAKHSPVSTRGAVTDPNKAPRCGPKITGKLIHSGVAECWVSVES</sequence>
<dbReference type="AlphaFoldDB" id="A0ABD0LW07"/>
<gene>
    <name evidence="1" type="ORF">BaRGS_00004897</name>
</gene>
<evidence type="ECO:0000313" key="2">
    <source>
        <dbReference type="Proteomes" id="UP001519460"/>
    </source>
</evidence>
<organism evidence="1 2">
    <name type="scientific">Batillaria attramentaria</name>
    <dbReference type="NCBI Taxonomy" id="370345"/>
    <lineage>
        <taxon>Eukaryota</taxon>
        <taxon>Metazoa</taxon>
        <taxon>Spiralia</taxon>
        <taxon>Lophotrochozoa</taxon>
        <taxon>Mollusca</taxon>
        <taxon>Gastropoda</taxon>
        <taxon>Caenogastropoda</taxon>
        <taxon>Sorbeoconcha</taxon>
        <taxon>Cerithioidea</taxon>
        <taxon>Batillariidae</taxon>
        <taxon>Batillaria</taxon>
    </lineage>
</organism>
<keyword evidence="2" id="KW-1185">Reference proteome</keyword>
<dbReference type="EMBL" id="JACVVK020000018">
    <property type="protein sequence ID" value="KAK7503774.1"/>
    <property type="molecule type" value="Genomic_DNA"/>
</dbReference>
<name>A0ABD0LW07_9CAEN</name>
<accession>A0ABD0LW07</accession>
<proteinExistence type="predicted"/>
<comment type="caution">
    <text evidence="1">The sequence shown here is derived from an EMBL/GenBank/DDBJ whole genome shotgun (WGS) entry which is preliminary data.</text>
</comment>
<protein>
    <submittedName>
        <fullName evidence="1">Uncharacterized protein</fullName>
    </submittedName>
</protein>
<reference evidence="1 2" key="1">
    <citation type="journal article" date="2023" name="Sci. Data">
        <title>Genome assembly of the Korean intertidal mud-creeper Batillaria attramentaria.</title>
        <authorList>
            <person name="Patra A.K."/>
            <person name="Ho P.T."/>
            <person name="Jun S."/>
            <person name="Lee S.J."/>
            <person name="Kim Y."/>
            <person name="Won Y.J."/>
        </authorList>
    </citation>
    <scope>NUCLEOTIDE SEQUENCE [LARGE SCALE GENOMIC DNA]</scope>
    <source>
        <strain evidence="1">Wonlab-2016</strain>
    </source>
</reference>
<dbReference type="Proteomes" id="UP001519460">
    <property type="component" value="Unassembled WGS sequence"/>
</dbReference>